<dbReference type="Pfam" id="PF13439">
    <property type="entry name" value="Glyco_transf_4"/>
    <property type="match status" value="1"/>
</dbReference>
<evidence type="ECO:0000313" key="4">
    <source>
        <dbReference type="Proteomes" id="UP000030451"/>
    </source>
</evidence>
<dbReference type="Gene3D" id="3.40.50.2000">
    <property type="entry name" value="Glycogen Phosphorylase B"/>
    <property type="match status" value="2"/>
</dbReference>
<reference evidence="3 4" key="1">
    <citation type="submission" date="2014-10" db="EMBL/GenBank/DDBJ databases">
        <title>Genome sequencing of Vibrio sinaloensis T08.</title>
        <authorList>
            <person name="Chan K.-G."/>
            <person name="Mohamad N.I."/>
        </authorList>
    </citation>
    <scope>NUCLEOTIDE SEQUENCE [LARGE SCALE GENOMIC DNA]</scope>
    <source>
        <strain evidence="3 4">T08</strain>
    </source>
</reference>
<dbReference type="AlphaFoldDB" id="A0A0A5I4H9"/>
<organism evidence="3 4">
    <name type="scientific">Photobacterium sp. (strain ATCC 43367)</name>
    <dbReference type="NCBI Taxonomy" id="379097"/>
    <lineage>
        <taxon>Bacteria</taxon>
        <taxon>Pseudomonadati</taxon>
        <taxon>Pseudomonadota</taxon>
        <taxon>Gammaproteobacteria</taxon>
        <taxon>Vibrionales</taxon>
        <taxon>Vibrionaceae</taxon>
        <taxon>Vibrio</taxon>
        <taxon>Vibrio oreintalis group</taxon>
    </lineage>
</organism>
<keyword evidence="3" id="KW-0808">Transferase</keyword>
<gene>
    <name evidence="3" type="ORF">NM06_00900</name>
</gene>
<dbReference type="EMBL" id="JRWP01000002">
    <property type="protein sequence ID" value="KGY10649.1"/>
    <property type="molecule type" value="Genomic_DNA"/>
</dbReference>
<proteinExistence type="predicted"/>
<evidence type="ECO:0000259" key="1">
    <source>
        <dbReference type="Pfam" id="PF00534"/>
    </source>
</evidence>
<dbReference type="PANTHER" id="PTHR45947:SF3">
    <property type="entry name" value="SULFOQUINOVOSYL TRANSFERASE SQD2"/>
    <property type="match status" value="1"/>
</dbReference>
<name>A0A0A5I4H9_PHOS4</name>
<dbReference type="STRING" id="379097.SE23_10625"/>
<dbReference type="InterPro" id="IPR001296">
    <property type="entry name" value="Glyco_trans_1"/>
</dbReference>
<sequence>MAKKILFVHYGDNWIRGSERCLLDLVKYLDDRQYHPFIWTNNQTLSRQLDIMNIDNEVNQFPLLLGWKAPRFDAANWLNLIEYGCKIIERESIDLVHVNSAAPCQWMIAAAKIKHIPLVTQLHCSYIARDRLTLGINASPHIIAVSKHAAQSLLDDGYPKSNLSVVHNGIDTKALIDQPKVDVHKQLNIPDDDFVFATVGSLIHRKGVDRIMTALRHLTLEYPNTHLVVIGDGPLRSNLENQAELLRLTHCIHFVGEQSNVVGWLKDCDAFISGARNEAFGLVIAEASLANIPVIAPYEGGIPEFVRHGETGLLYKNVGIRSMTKAMRLVIANPKLSAYLATKGYEHIIAHHDLEVTCRAIEKVYLNLWQNKPVCSIGVLSTFQPLKAVMARRFSLLGGQHG</sequence>
<dbReference type="OrthoDB" id="9768937at2"/>
<dbReference type="RefSeq" id="WP_038186981.1">
    <property type="nucleotide sequence ID" value="NZ_JRWP01000002.1"/>
</dbReference>
<dbReference type="PANTHER" id="PTHR45947">
    <property type="entry name" value="SULFOQUINOVOSYL TRANSFERASE SQD2"/>
    <property type="match status" value="1"/>
</dbReference>
<dbReference type="InterPro" id="IPR050194">
    <property type="entry name" value="Glycosyltransferase_grp1"/>
</dbReference>
<protein>
    <submittedName>
        <fullName evidence="3">Glycosyl transferase</fullName>
    </submittedName>
</protein>
<accession>A0A0A5I4H9</accession>
<dbReference type="SUPFAM" id="SSF53756">
    <property type="entry name" value="UDP-Glycosyltransferase/glycogen phosphorylase"/>
    <property type="match status" value="1"/>
</dbReference>
<dbReference type="GO" id="GO:0016757">
    <property type="term" value="F:glycosyltransferase activity"/>
    <property type="evidence" value="ECO:0007669"/>
    <property type="project" value="InterPro"/>
</dbReference>
<dbReference type="InterPro" id="IPR028098">
    <property type="entry name" value="Glyco_trans_4-like_N"/>
</dbReference>
<comment type="caution">
    <text evidence="3">The sequence shown here is derived from an EMBL/GenBank/DDBJ whole genome shotgun (WGS) entry which is preliminary data.</text>
</comment>
<feature type="domain" description="Glycosyltransferase subfamily 4-like N-terminal" evidence="2">
    <location>
        <begin position="16"/>
        <end position="173"/>
    </location>
</feature>
<dbReference type="Pfam" id="PF00534">
    <property type="entry name" value="Glycos_transf_1"/>
    <property type="match status" value="1"/>
</dbReference>
<dbReference type="CDD" id="cd03811">
    <property type="entry name" value="GT4_GT28_WabH-like"/>
    <property type="match status" value="1"/>
</dbReference>
<evidence type="ECO:0000259" key="2">
    <source>
        <dbReference type="Pfam" id="PF13439"/>
    </source>
</evidence>
<feature type="domain" description="Glycosyl transferase family 1" evidence="1">
    <location>
        <begin position="184"/>
        <end position="346"/>
    </location>
</feature>
<evidence type="ECO:0000313" key="3">
    <source>
        <dbReference type="EMBL" id="KGY10649.1"/>
    </source>
</evidence>
<dbReference type="Proteomes" id="UP000030451">
    <property type="component" value="Unassembled WGS sequence"/>
</dbReference>